<evidence type="ECO:0008006" key="3">
    <source>
        <dbReference type="Google" id="ProtNLM"/>
    </source>
</evidence>
<evidence type="ECO:0000313" key="1">
    <source>
        <dbReference type="EMBL" id="MFD0837221.1"/>
    </source>
</evidence>
<protein>
    <recommendedName>
        <fullName evidence="3">Beta-lactamase-inhibitor-like PepSY-like domain-containing protein</fullName>
    </recommendedName>
</protein>
<accession>A0ABW3BW74</accession>
<proteinExistence type="predicted"/>
<gene>
    <name evidence="1" type="ORF">ACFQ0I_15690</name>
</gene>
<comment type="caution">
    <text evidence="1">The sequence shown here is derived from an EMBL/GenBank/DDBJ whole genome shotgun (WGS) entry which is preliminary data.</text>
</comment>
<evidence type="ECO:0000313" key="2">
    <source>
        <dbReference type="Proteomes" id="UP001597011"/>
    </source>
</evidence>
<name>A0ABW3BW74_9FLAO</name>
<sequence>MKKLTLIILTSIYIFGCKDINRTENLLAKVDSLKIENDSLTKILTEKKSESNYWFDVEYDGKKLIEIGIKNPEEFIENTLREKTELIPLKPTLGGTMNYDKIQLLSREWLIADFSDGHVEGRAIYKYKLNKKGLLEFELLNSIEPE</sequence>
<keyword evidence="2" id="KW-1185">Reference proteome</keyword>
<dbReference type="RefSeq" id="WP_379943906.1">
    <property type="nucleotide sequence ID" value="NZ_JBHTIB010000018.1"/>
</dbReference>
<dbReference type="Proteomes" id="UP001597011">
    <property type="component" value="Unassembled WGS sequence"/>
</dbReference>
<organism evidence="1 2">
    <name type="scientific">Mariniflexile aquimaris</name>
    <dbReference type="NCBI Taxonomy" id="881009"/>
    <lineage>
        <taxon>Bacteria</taxon>
        <taxon>Pseudomonadati</taxon>
        <taxon>Bacteroidota</taxon>
        <taxon>Flavobacteriia</taxon>
        <taxon>Flavobacteriales</taxon>
        <taxon>Flavobacteriaceae</taxon>
        <taxon>Mariniflexile</taxon>
    </lineage>
</organism>
<reference evidence="2" key="1">
    <citation type="journal article" date="2019" name="Int. J. Syst. Evol. Microbiol.">
        <title>The Global Catalogue of Microorganisms (GCM) 10K type strain sequencing project: providing services to taxonomists for standard genome sequencing and annotation.</title>
        <authorList>
            <consortium name="The Broad Institute Genomics Platform"/>
            <consortium name="The Broad Institute Genome Sequencing Center for Infectious Disease"/>
            <person name="Wu L."/>
            <person name="Ma J."/>
        </authorList>
    </citation>
    <scope>NUCLEOTIDE SEQUENCE [LARGE SCALE GENOMIC DNA]</scope>
    <source>
        <strain evidence="2">CCUG 60529</strain>
    </source>
</reference>
<dbReference type="EMBL" id="JBHTIB010000018">
    <property type="protein sequence ID" value="MFD0837221.1"/>
    <property type="molecule type" value="Genomic_DNA"/>
</dbReference>